<dbReference type="OrthoDB" id="5835829at2759"/>
<feature type="chain" id="PRO_5029035733" description="UDP-glucuronosyltransferase" evidence="5">
    <location>
        <begin position="20"/>
        <end position="519"/>
    </location>
</feature>
<evidence type="ECO:0000256" key="2">
    <source>
        <dbReference type="ARBA" id="ARBA00022676"/>
    </source>
</evidence>
<dbReference type="PANTHER" id="PTHR48043:SF159">
    <property type="entry name" value="EG:EG0003.4 PROTEIN-RELATED"/>
    <property type="match status" value="1"/>
</dbReference>
<dbReference type="AlphaFoldDB" id="A0A7E5W5U9"/>
<evidence type="ECO:0000256" key="1">
    <source>
        <dbReference type="ARBA" id="ARBA00009995"/>
    </source>
</evidence>
<keyword evidence="5" id="KW-0812">Transmembrane</keyword>
<dbReference type="EC" id="2.4.1.17" evidence="5"/>
<reference evidence="7" key="1">
    <citation type="submission" date="2025-08" db="UniProtKB">
        <authorList>
            <consortium name="RefSeq"/>
        </authorList>
    </citation>
    <scope>IDENTIFICATION</scope>
</reference>
<dbReference type="GO" id="GO:0016020">
    <property type="term" value="C:membrane"/>
    <property type="evidence" value="ECO:0007669"/>
    <property type="project" value="UniProtKB-SubCell"/>
</dbReference>
<dbReference type="CDD" id="cd03784">
    <property type="entry name" value="GT1_Gtf-like"/>
    <property type="match status" value="1"/>
</dbReference>
<evidence type="ECO:0000313" key="7">
    <source>
        <dbReference type="RefSeq" id="XP_026736020.1"/>
    </source>
</evidence>
<comment type="similarity">
    <text evidence="1 4">Belongs to the UDP-glycosyltransferase family.</text>
</comment>
<dbReference type="KEGG" id="tnl:113499675"/>
<dbReference type="RefSeq" id="XP_026736020.1">
    <property type="nucleotide sequence ID" value="XM_026880219.1"/>
</dbReference>
<protein>
    <recommendedName>
        <fullName evidence="5">UDP-glucuronosyltransferase</fullName>
        <ecNumber evidence="5">2.4.1.17</ecNumber>
    </recommendedName>
</protein>
<sequence length="519" mass="59178">MGVSVHYLVFLLFVNTNEAARILAVFPIPSVSHQVVFRPVTHELARRGHDVTVMTTDPAFPNGGAPANLTEIDVHELSYDIWKKNYMIHSKGNEKDTMSQLRISFELFIMLFDEQLRHKDMQKLINDKSQKFDLLIIEGIFRPARALAHVFKAPMILLSSLSPLFDNIEIIGAPGHPLLYPEATRQRLNNLTWLGKLSELYNHYKIQNIYHNSLVYENEMLRKHFGPDFPCVTEFNKDVDMLMVNVNPVFAGIQPVPPSMVFMGGLHIKPDSELPADLKSYLDNSKHGVIYISFGTNVDPTLLPPDQIQVLVKTLSKLPYDVLWKWNGDGLPGRSKNIRISKWFPQSDLLKHPKVKVFVTQGGLQSTDEAITAGVPLIGVPMLGDQWFNVERYEYHKIGIRMDLSSATEELFKDALLKIINDDSYRKNIVKLHTLMVDQPQKPLERAIWNIEYVLRHGGAKHLRSPAANISWAEYLELELVLTLLLVLVAIITVLVLIIRKLLKCFFEKPVPKVKSKRS</sequence>
<comment type="catalytic activity">
    <reaction evidence="5">
        <text>glucuronate acceptor + UDP-alpha-D-glucuronate = acceptor beta-D-glucuronoside + UDP + H(+)</text>
        <dbReference type="Rhea" id="RHEA:21032"/>
        <dbReference type="ChEBI" id="CHEBI:15378"/>
        <dbReference type="ChEBI" id="CHEBI:58052"/>
        <dbReference type="ChEBI" id="CHEBI:58223"/>
        <dbReference type="ChEBI" id="CHEBI:132367"/>
        <dbReference type="ChEBI" id="CHEBI:132368"/>
        <dbReference type="EC" id="2.4.1.17"/>
    </reaction>
</comment>
<keyword evidence="5" id="KW-1133">Transmembrane helix</keyword>
<dbReference type="GO" id="GO:0015020">
    <property type="term" value="F:glucuronosyltransferase activity"/>
    <property type="evidence" value="ECO:0007669"/>
    <property type="project" value="UniProtKB-EC"/>
</dbReference>
<dbReference type="PROSITE" id="PS00375">
    <property type="entry name" value="UDPGT"/>
    <property type="match status" value="1"/>
</dbReference>
<feature type="signal peptide" evidence="5">
    <location>
        <begin position="1"/>
        <end position="19"/>
    </location>
</feature>
<dbReference type="InParanoid" id="A0A7E5W5U9"/>
<keyword evidence="6" id="KW-1185">Reference proteome</keyword>
<evidence type="ECO:0000256" key="4">
    <source>
        <dbReference type="RuleBase" id="RU003718"/>
    </source>
</evidence>
<dbReference type="PANTHER" id="PTHR48043">
    <property type="entry name" value="EG:EG0003.4 PROTEIN-RELATED"/>
    <property type="match status" value="1"/>
</dbReference>
<dbReference type="InterPro" id="IPR035595">
    <property type="entry name" value="UDP_glycos_trans_CS"/>
</dbReference>
<dbReference type="InterPro" id="IPR050271">
    <property type="entry name" value="UDP-glycosyltransferase"/>
</dbReference>
<evidence type="ECO:0000313" key="6">
    <source>
        <dbReference type="Proteomes" id="UP000322000"/>
    </source>
</evidence>
<accession>A0A7E5W5U9</accession>
<organism evidence="6 7">
    <name type="scientific">Trichoplusia ni</name>
    <name type="common">Cabbage looper</name>
    <dbReference type="NCBI Taxonomy" id="7111"/>
    <lineage>
        <taxon>Eukaryota</taxon>
        <taxon>Metazoa</taxon>
        <taxon>Ecdysozoa</taxon>
        <taxon>Arthropoda</taxon>
        <taxon>Hexapoda</taxon>
        <taxon>Insecta</taxon>
        <taxon>Pterygota</taxon>
        <taxon>Neoptera</taxon>
        <taxon>Endopterygota</taxon>
        <taxon>Lepidoptera</taxon>
        <taxon>Glossata</taxon>
        <taxon>Ditrysia</taxon>
        <taxon>Noctuoidea</taxon>
        <taxon>Noctuidae</taxon>
        <taxon>Plusiinae</taxon>
        <taxon>Trichoplusia</taxon>
    </lineage>
</organism>
<keyword evidence="2 4" id="KW-0328">Glycosyltransferase</keyword>
<gene>
    <name evidence="7" type="primary">LOC113499675</name>
</gene>
<dbReference type="GeneID" id="113499675"/>
<keyword evidence="3 4" id="KW-0808">Transferase</keyword>
<dbReference type="FunFam" id="3.40.50.2000:FF:000050">
    <property type="entry name" value="UDP-glucuronosyltransferase"/>
    <property type="match status" value="1"/>
</dbReference>
<evidence type="ECO:0000256" key="3">
    <source>
        <dbReference type="ARBA" id="ARBA00022679"/>
    </source>
</evidence>
<dbReference type="SUPFAM" id="SSF53756">
    <property type="entry name" value="UDP-Glycosyltransferase/glycogen phosphorylase"/>
    <property type="match status" value="1"/>
</dbReference>
<dbReference type="InterPro" id="IPR002213">
    <property type="entry name" value="UDP_glucos_trans"/>
</dbReference>
<proteinExistence type="inferred from homology"/>
<evidence type="ECO:0000256" key="5">
    <source>
        <dbReference type="RuleBase" id="RU362059"/>
    </source>
</evidence>
<keyword evidence="5" id="KW-0472">Membrane</keyword>
<name>A0A7E5W5U9_TRINI</name>
<dbReference type="Pfam" id="PF00201">
    <property type="entry name" value="UDPGT"/>
    <property type="match status" value="1"/>
</dbReference>
<dbReference type="Proteomes" id="UP000322000">
    <property type="component" value="Chromosome 12"/>
</dbReference>
<comment type="subcellular location">
    <subcellularLocation>
        <location evidence="5">Membrane</location>
        <topology evidence="5">Single-pass membrane protein</topology>
    </subcellularLocation>
</comment>
<keyword evidence="5" id="KW-0732">Signal</keyword>
<dbReference type="Gene3D" id="3.40.50.2000">
    <property type="entry name" value="Glycogen Phosphorylase B"/>
    <property type="match status" value="2"/>
</dbReference>
<feature type="transmembrane region" description="Helical" evidence="5">
    <location>
        <begin position="480"/>
        <end position="499"/>
    </location>
</feature>